<dbReference type="AlphaFoldDB" id="A0A9X3NT96"/>
<proteinExistence type="predicted"/>
<dbReference type="Proteomes" id="UP001140076">
    <property type="component" value="Unassembled WGS sequence"/>
</dbReference>
<accession>A0A9X3NT96</accession>
<gene>
    <name evidence="1" type="ORF">LG943_05485</name>
</gene>
<comment type="caution">
    <text evidence="1">The sequence shown here is derived from an EMBL/GenBank/DDBJ whole genome shotgun (WGS) entry which is preliminary data.</text>
</comment>
<protein>
    <submittedName>
        <fullName evidence="1">Uncharacterized protein</fullName>
    </submittedName>
</protein>
<dbReference type="EMBL" id="JAJAQC010000007">
    <property type="protein sequence ID" value="MDA0563781.1"/>
    <property type="molecule type" value="Genomic_DNA"/>
</dbReference>
<name>A0A9X3NT96_9ACTN</name>
<evidence type="ECO:0000313" key="1">
    <source>
        <dbReference type="EMBL" id="MDA0563781.1"/>
    </source>
</evidence>
<dbReference type="RefSeq" id="WP_270071067.1">
    <property type="nucleotide sequence ID" value="NZ_JAJAQC010000007.1"/>
</dbReference>
<organism evidence="1 2">
    <name type="scientific">Streptomonospora mangrovi</name>
    <dbReference type="NCBI Taxonomy" id="2883123"/>
    <lineage>
        <taxon>Bacteria</taxon>
        <taxon>Bacillati</taxon>
        <taxon>Actinomycetota</taxon>
        <taxon>Actinomycetes</taxon>
        <taxon>Streptosporangiales</taxon>
        <taxon>Nocardiopsidaceae</taxon>
        <taxon>Streptomonospora</taxon>
    </lineage>
</organism>
<reference evidence="1" key="1">
    <citation type="submission" date="2021-10" db="EMBL/GenBank/DDBJ databases">
        <title>Streptomonospora sp. nov., isolated from mangrove soil.</title>
        <authorList>
            <person name="Chen X."/>
            <person name="Ge X."/>
            <person name="Liu W."/>
        </authorList>
    </citation>
    <scope>NUCLEOTIDE SEQUENCE</scope>
    <source>
        <strain evidence="1">S1-112</strain>
    </source>
</reference>
<sequence>MSLLTRSLKRTATWTWVVEHDEGADGFAAGAPVVVNVARALGETGVFTVEDVETQWFQDGVGYLGIRTRLSGAAGLTPEDLVRRVWHTRPAAHEHAQPTILELRGTGYWIAADGTRRGEPDLFGVSFNVVDEDTMVELGVHHDIWAENDFAGRPHPEVHRRNAPRLEAVLLAVERALGVETEPDGATFLGTSFNYGVRAPSGANGRPLDVTERL</sequence>
<keyword evidence="2" id="KW-1185">Reference proteome</keyword>
<evidence type="ECO:0000313" key="2">
    <source>
        <dbReference type="Proteomes" id="UP001140076"/>
    </source>
</evidence>